<dbReference type="InterPro" id="IPR003598">
    <property type="entry name" value="Ig_sub2"/>
</dbReference>
<evidence type="ECO:0000256" key="19">
    <source>
        <dbReference type="ARBA" id="ARBA00023136"/>
    </source>
</evidence>
<dbReference type="GO" id="GO:0050808">
    <property type="term" value="P:synapse organization"/>
    <property type="evidence" value="ECO:0007669"/>
    <property type="project" value="UniProtKB-ARBA"/>
</dbReference>
<dbReference type="FunFam" id="3.90.190.10:FF:000002">
    <property type="entry name" value="receptor-type tyrosine-protein phosphatase delta isoform X2"/>
    <property type="match status" value="1"/>
</dbReference>
<evidence type="ECO:0000256" key="3">
    <source>
        <dbReference type="ARBA" id="ARBA00004484"/>
    </source>
</evidence>
<dbReference type="InterPro" id="IPR013783">
    <property type="entry name" value="Ig-like_fold"/>
</dbReference>
<feature type="region of interest" description="Disordered" evidence="30">
    <location>
        <begin position="272"/>
        <end position="292"/>
    </location>
</feature>
<evidence type="ECO:0000313" key="37">
    <source>
        <dbReference type="RefSeq" id="XP_013926719.1"/>
    </source>
</evidence>
<evidence type="ECO:0000256" key="22">
    <source>
        <dbReference type="ARBA" id="ARBA00023180"/>
    </source>
</evidence>
<feature type="domain" description="Tyrosine specific protein phosphatases" evidence="33">
    <location>
        <begin position="1348"/>
        <end position="1419"/>
    </location>
</feature>
<evidence type="ECO:0000256" key="12">
    <source>
        <dbReference type="ARBA" id="ARBA00022729"/>
    </source>
</evidence>
<dbReference type="PROSITE" id="PS50835">
    <property type="entry name" value="IG_LIKE"/>
    <property type="match status" value="2"/>
</dbReference>
<keyword evidence="9" id="KW-0771">Synaptosome</keyword>
<keyword evidence="21 37" id="KW-0675">Receptor</keyword>
<keyword evidence="12" id="KW-0732">Signal</keyword>
<keyword evidence="8" id="KW-1003">Cell membrane</keyword>
<feature type="domain" description="Fibronectin type-III" evidence="35">
    <location>
        <begin position="389"/>
        <end position="478"/>
    </location>
</feature>
<feature type="transmembrane region" description="Helical" evidence="31">
    <location>
        <begin position="1037"/>
        <end position="1061"/>
    </location>
</feature>
<dbReference type="SUPFAM" id="SSF48726">
    <property type="entry name" value="Immunoglobulin"/>
    <property type="match status" value="2"/>
</dbReference>
<feature type="domain" description="Ig-like" evidence="34">
    <location>
        <begin position="1"/>
        <end position="95"/>
    </location>
</feature>
<dbReference type="FunFam" id="2.60.40.10:FF:000015">
    <property type="entry name" value="receptor-type tyrosine-protein phosphatase delta isoform X2"/>
    <property type="match status" value="1"/>
</dbReference>
<dbReference type="RefSeq" id="XP_013926719.1">
    <property type="nucleotide sequence ID" value="XM_014071244.1"/>
</dbReference>
<dbReference type="FunFam" id="2.60.40.10:FF:000027">
    <property type="entry name" value="receptor-type tyrosine-protein phosphatase delta isoform X1"/>
    <property type="match status" value="1"/>
</dbReference>
<evidence type="ECO:0000256" key="7">
    <source>
        <dbReference type="ARBA" id="ARBA00013064"/>
    </source>
</evidence>
<feature type="domain" description="Fibronectin type-III" evidence="35">
    <location>
        <begin position="790"/>
        <end position="876"/>
    </location>
</feature>
<evidence type="ECO:0000256" key="25">
    <source>
        <dbReference type="ARBA" id="ARBA00023329"/>
    </source>
</evidence>
<dbReference type="SUPFAM" id="SSF49265">
    <property type="entry name" value="Fibronectin type III"/>
    <property type="match status" value="4"/>
</dbReference>
<dbReference type="SUPFAM" id="SSF52799">
    <property type="entry name" value="(Phosphotyrosine protein) phosphatases II"/>
    <property type="match status" value="2"/>
</dbReference>
<evidence type="ECO:0000256" key="27">
    <source>
        <dbReference type="ARBA" id="ARBA00034105"/>
    </source>
</evidence>
<evidence type="ECO:0000256" key="20">
    <source>
        <dbReference type="ARBA" id="ARBA00023157"/>
    </source>
</evidence>
<dbReference type="FunFam" id="2.60.40.10:FF:000144">
    <property type="entry name" value="receptor-type tyrosine-protein phosphatase delta isoform X1"/>
    <property type="match status" value="1"/>
</dbReference>
<reference evidence="37" key="1">
    <citation type="submission" date="2025-08" db="UniProtKB">
        <authorList>
            <consortium name="RefSeq"/>
        </authorList>
    </citation>
    <scope>IDENTIFICATION</scope>
    <source>
        <tissue evidence="37">Skeletal muscle</tissue>
    </source>
</reference>
<dbReference type="GO" id="GO:0030672">
    <property type="term" value="C:synaptic vesicle membrane"/>
    <property type="evidence" value="ECO:0007669"/>
    <property type="project" value="UniProtKB-SubCell"/>
</dbReference>
<keyword evidence="15" id="KW-0130">Cell adhesion</keyword>
<dbReference type="InterPro" id="IPR045905">
    <property type="entry name" value="R-PTP-delta_cat"/>
</dbReference>
<evidence type="ECO:0000259" key="33">
    <source>
        <dbReference type="PROSITE" id="PS50056"/>
    </source>
</evidence>
<evidence type="ECO:0000256" key="5">
    <source>
        <dbReference type="ARBA" id="ARBA00004624"/>
    </source>
</evidence>
<dbReference type="CDD" id="cd05738">
    <property type="entry name" value="IgI_2_RPTP_IIa_LAR_like"/>
    <property type="match status" value="1"/>
</dbReference>
<dbReference type="Gene3D" id="3.90.190.10">
    <property type="entry name" value="Protein tyrosine phosphatase superfamily"/>
    <property type="match status" value="2"/>
</dbReference>
<organism evidence="36 37">
    <name type="scientific">Thamnophis sirtalis</name>
    <dbReference type="NCBI Taxonomy" id="35019"/>
    <lineage>
        <taxon>Eukaryota</taxon>
        <taxon>Metazoa</taxon>
        <taxon>Chordata</taxon>
        <taxon>Craniata</taxon>
        <taxon>Vertebrata</taxon>
        <taxon>Euteleostomi</taxon>
        <taxon>Lepidosauria</taxon>
        <taxon>Squamata</taxon>
        <taxon>Bifurcata</taxon>
        <taxon>Unidentata</taxon>
        <taxon>Episquamata</taxon>
        <taxon>Toxicofera</taxon>
        <taxon>Serpentes</taxon>
        <taxon>Colubroidea</taxon>
        <taxon>Colubridae</taxon>
        <taxon>Natricinae</taxon>
        <taxon>Thamnophis</taxon>
    </lineage>
</organism>
<evidence type="ECO:0000256" key="29">
    <source>
        <dbReference type="ARBA" id="ARBA00073611"/>
    </source>
</evidence>
<dbReference type="FunFam" id="3.90.190.10:FF:000001">
    <property type="entry name" value="Receptor-type tyrosine-protein phosphatase F isoform A"/>
    <property type="match status" value="1"/>
</dbReference>
<evidence type="ECO:0000256" key="13">
    <source>
        <dbReference type="ARBA" id="ARBA00022737"/>
    </source>
</evidence>
<dbReference type="GO" id="GO:0030426">
    <property type="term" value="C:growth cone"/>
    <property type="evidence" value="ECO:0007669"/>
    <property type="project" value="UniProtKB-SubCell"/>
</dbReference>
<dbReference type="CTD" id="5789"/>
<dbReference type="InterPro" id="IPR036116">
    <property type="entry name" value="FN3_sf"/>
</dbReference>
<evidence type="ECO:0000259" key="35">
    <source>
        <dbReference type="PROSITE" id="PS50853"/>
    </source>
</evidence>
<evidence type="ECO:0000256" key="18">
    <source>
        <dbReference type="ARBA" id="ARBA00023018"/>
    </source>
</evidence>
<evidence type="ECO:0000256" key="11">
    <source>
        <dbReference type="ARBA" id="ARBA00022692"/>
    </source>
</evidence>
<dbReference type="InterPro" id="IPR016130">
    <property type="entry name" value="Tyr_Pase_AS"/>
</dbReference>
<dbReference type="InterPro" id="IPR000387">
    <property type="entry name" value="Tyr_Pase_dom"/>
</dbReference>
<dbReference type="FunFam" id="2.60.40.10:FF:000128">
    <property type="entry name" value="receptor-type tyrosine-protein phosphatase delta isoform X2"/>
    <property type="match status" value="1"/>
</dbReference>
<keyword evidence="14" id="KW-0378">Hydrolase</keyword>
<proteinExistence type="inferred from homology"/>
<evidence type="ECO:0000256" key="2">
    <source>
        <dbReference type="ARBA" id="ARBA00004432"/>
    </source>
</evidence>
<keyword evidence="16" id="KW-0904">Protein phosphatase</keyword>
<evidence type="ECO:0000256" key="28">
    <source>
        <dbReference type="ARBA" id="ARBA00051722"/>
    </source>
</evidence>
<dbReference type="FunFam" id="2.60.40.10:FF:000066">
    <property type="entry name" value="receptor-type tyrosine-protein phosphatase delta isoform X1"/>
    <property type="match status" value="1"/>
</dbReference>
<dbReference type="PROSITE" id="PS50056">
    <property type="entry name" value="TYR_PHOSPHATASE_2"/>
    <property type="match status" value="2"/>
</dbReference>
<feature type="domain" description="Tyrosine specific protein phosphatases" evidence="33">
    <location>
        <begin position="1637"/>
        <end position="1710"/>
    </location>
</feature>
<dbReference type="GeneID" id="106552856"/>
<keyword evidence="10" id="KW-0358">Heparin-binding</keyword>
<dbReference type="InterPro" id="IPR003961">
    <property type="entry name" value="FN3_dom"/>
</dbReference>
<dbReference type="GO" id="GO:0007155">
    <property type="term" value="P:cell adhesion"/>
    <property type="evidence" value="ECO:0007669"/>
    <property type="project" value="UniProtKB-KW"/>
</dbReference>
<comment type="similarity">
    <text evidence="6">Belongs to the protein-tyrosine phosphatase family. Receptor class 2A subfamily.</text>
</comment>
<evidence type="ECO:0000256" key="14">
    <source>
        <dbReference type="ARBA" id="ARBA00022801"/>
    </source>
</evidence>
<evidence type="ECO:0000256" key="8">
    <source>
        <dbReference type="ARBA" id="ARBA00022475"/>
    </source>
</evidence>
<evidence type="ECO:0000256" key="24">
    <source>
        <dbReference type="ARBA" id="ARBA00023319"/>
    </source>
</evidence>
<dbReference type="PROSITE" id="PS50853">
    <property type="entry name" value="FN3"/>
    <property type="match status" value="7"/>
</dbReference>
<dbReference type="InterPro" id="IPR000242">
    <property type="entry name" value="PTP_cat"/>
</dbReference>
<dbReference type="GO" id="GO:0004725">
    <property type="term" value="F:protein tyrosine phosphatase activity"/>
    <property type="evidence" value="ECO:0007669"/>
    <property type="project" value="UniProtKB-EC"/>
</dbReference>
<feature type="region of interest" description="Disordered" evidence="30">
    <location>
        <begin position="1067"/>
        <end position="1095"/>
    </location>
</feature>
<keyword evidence="36" id="KW-1185">Reference proteome</keyword>
<comment type="subcellular location">
    <subcellularLocation>
        <location evidence="1">Cell membrane</location>
        <topology evidence="1">Single-pass type I membrane protein</topology>
    </subcellularLocation>
    <subcellularLocation>
        <location evidence="4">Cell projection</location>
        <location evidence="4">Axon</location>
    </subcellularLocation>
    <subcellularLocation>
        <location evidence="5">Cell projection</location>
        <location evidence="5">Growth cone</location>
    </subcellularLocation>
    <subcellularLocation>
        <location evidence="2">Cytoplasmic vesicle</location>
        <location evidence="2">Secretory vesicle</location>
        <location evidence="2">Synaptic vesicle membrane</location>
    </subcellularLocation>
    <subcellularLocation>
        <location evidence="3">Perikaryon</location>
    </subcellularLocation>
    <subcellularLocation>
        <location evidence="27">Postsynaptic density</location>
    </subcellularLocation>
    <subcellularLocation>
        <location evidence="26">Synapse</location>
        <location evidence="26">Synaptosome</location>
    </subcellularLocation>
</comment>
<keyword evidence="13" id="KW-0677">Repeat</keyword>
<dbReference type="CDD" id="cd00063">
    <property type="entry name" value="FN3"/>
    <property type="match status" value="7"/>
</dbReference>
<feature type="domain" description="Fibronectin type-III" evidence="35">
    <location>
        <begin position="483"/>
        <end position="591"/>
    </location>
</feature>
<feature type="domain" description="Fibronectin type-III" evidence="35">
    <location>
        <begin position="592"/>
        <end position="685"/>
    </location>
</feature>
<dbReference type="SMART" id="SM00408">
    <property type="entry name" value="IGc2"/>
    <property type="match status" value="2"/>
</dbReference>
<dbReference type="FunFam" id="2.60.40.10:FF:000036">
    <property type="entry name" value="receptor-type tyrosine-protein phosphatase delta isoform X1"/>
    <property type="match status" value="1"/>
</dbReference>
<feature type="compositionally biased region" description="Basic and acidic residues" evidence="30">
    <location>
        <begin position="1067"/>
        <end position="1077"/>
    </location>
</feature>
<dbReference type="Proteomes" id="UP000504617">
    <property type="component" value="Unplaced"/>
</dbReference>
<dbReference type="PRINTS" id="PR00700">
    <property type="entry name" value="PRTYPHPHTASE"/>
</dbReference>
<evidence type="ECO:0000256" key="23">
    <source>
        <dbReference type="ARBA" id="ARBA00023273"/>
    </source>
</evidence>
<feature type="domain" description="Fibronectin type-III" evidence="35">
    <location>
        <begin position="291"/>
        <end position="387"/>
    </location>
</feature>
<dbReference type="InterPro" id="IPR029021">
    <property type="entry name" value="Prot-tyrosine_phosphatase-like"/>
</dbReference>
<evidence type="ECO:0000256" key="15">
    <source>
        <dbReference type="ARBA" id="ARBA00022889"/>
    </source>
</evidence>
<evidence type="ECO:0000256" key="4">
    <source>
        <dbReference type="ARBA" id="ARBA00004489"/>
    </source>
</evidence>
<dbReference type="PRINTS" id="PR00014">
    <property type="entry name" value="FNTYPEIII"/>
</dbReference>
<dbReference type="FunFam" id="2.60.40.10:FF:000010">
    <property type="entry name" value="receptor-type tyrosine-protein phosphatase delta isoform X1"/>
    <property type="match status" value="1"/>
</dbReference>
<evidence type="ECO:0000313" key="36">
    <source>
        <dbReference type="Proteomes" id="UP000504617"/>
    </source>
</evidence>
<evidence type="ECO:0000259" key="34">
    <source>
        <dbReference type="PROSITE" id="PS50835"/>
    </source>
</evidence>
<evidence type="ECO:0000256" key="10">
    <source>
        <dbReference type="ARBA" id="ARBA00022674"/>
    </source>
</evidence>
<evidence type="ECO:0000256" key="26">
    <source>
        <dbReference type="ARBA" id="ARBA00034102"/>
    </source>
</evidence>
<dbReference type="InterPro" id="IPR036179">
    <property type="entry name" value="Ig-like_dom_sf"/>
</dbReference>
<comment type="catalytic activity">
    <reaction evidence="28">
        <text>O-phospho-L-tyrosyl-[protein] + H2O = L-tyrosyl-[protein] + phosphate</text>
        <dbReference type="Rhea" id="RHEA:10684"/>
        <dbReference type="Rhea" id="RHEA-COMP:10136"/>
        <dbReference type="Rhea" id="RHEA-COMP:20101"/>
        <dbReference type="ChEBI" id="CHEBI:15377"/>
        <dbReference type="ChEBI" id="CHEBI:43474"/>
        <dbReference type="ChEBI" id="CHEBI:46858"/>
        <dbReference type="ChEBI" id="CHEBI:61978"/>
        <dbReference type="EC" id="3.1.3.48"/>
    </reaction>
</comment>
<dbReference type="InterPro" id="IPR003595">
    <property type="entry name" value="Tyr_Pase_cat"/>
</dbReference>
<keyword evidence="20" id="KW-1015">Disulfide bond</keyword>
<accession>A0A6I9YS07</accession>
<dbReference type="CDD" id="cd14628">
    <property type="entry name" value="R-PTP-D-2"/>
    <property type="match status" value="1"/>
</dbReference>
<dbReference type="Pfam" id="PF13927">
    <property type="entry name" value="Ig_3"/>
    <property type="match status" value="1"/>
</dbReference>
<dbReference type="Pfam" id="PF00102">
    <property type="entry name" value="Y_phosphatase"/>
    <property type="match status" value="2"/>
</dbReference>
<dbReference type="Pfam" id="PF00041">
    <property type="entry name" value="fn3"/>
    <property type="match status" value="6"/>
</dbReference>
<feature type="domain" description="Tyrosine-protein phosphatase" evidence="32">
    <location>
        <begin position="1460"/>
        <end position="1719"/>
    </location>
</feature>
<dbReference type="PANTHER" id="PTHR46957">
    <property type="entry name" value="CYTOKINE RECEPTOR"/>
    <property type="match status" value="1"/>
</dbReference>
<dbReference type="CDD" id="cd14624">
    <property type="entry name" value="R-PTPc-D-1"/>
    <property type="match status" value="1"/>
</dbReference>
<gene>
    <name evidence="37" type="primary">PTPRD</name>
</gene>
<dbReference type="InterPro" id="IPR050713">
    <property type="entry name" value="RTP_Phos/Ushers"/>
</dbReference>
<keyword evidence="23" id="KW-0966">Cell projection</keyword>
<feature type="compositionally biased region" description="Basic and acidic residues" evidence="30">
    <location>
        <begin position="1086"/>
        <end position="1095"/>
    </location>
</feature>
<keyword evidence="18" id="KW-0770">Synapse</keyword>
<keyword evidence="19 31" id="KW-0472">Membrane</keyword>
<dbReference type="SMART" id="SM00194">
    <property type="entry name" value="PTPc"/>
    <property type="match status" value="2"/>
</dbReference>
<name>A0A6I9YS07_9SAUR</name>
<feature type="domain" description="Fibronectin type-III" evidence="35">
    <location>
        <begin position="196"/>
        <end position="286"/>
    </location>
</feature>
<evidence type="ECO:0000256" key="9">
    <source>
        <dbReference type="ARBA" id="ARBA00022599"/>
    </source>
</evidence>
<evidence type="ECO:0000256" key="30">
    <source>
        <dbReference type="SAM" id="MobiDB-lite"/>
    </source>
</evidence>
<dbReference type="Gene3D" id="2.60.40.10">
    <property type="entry name" value="Immunoglobulins"/>
    <property type="match status" value="9"/>
</dbReference>
<dbReference type="InterPro" id="IPR007110">
    <property type="entry name" value="Ig-like_dom"/>
</dbReference>
<keyword evidence="25" id="KW-0968">Cytoplasmic vesicle</keyword>
<dbReference type="SMART" id="SM00409">
    <property type="entry name" value="IG"/>
    <property type="match status" value="3"/>
</dbReference>
<evidence type="ECO:0000259" key="32">
    <source>
        <dbReference type="PROSITE" id="PS50055"/>
    </source>
</evidence>
<protein>
    <recommendedName>
        <fullName evidence="29">Receptor-type tyrosine-protein phosphatase S</fullName>
        <ecNumber evidence="7">3.1.3.48</ecNumber>
    </recommendedName>
</protein>
<dbReference type="CDD" id="cd05739">
    <property type="entry name" value="IgI_3_RPTP_IIa_LAR_like"/>
    <property type="match status" value="1"/>
</dbReference>
<feature type="domain" description="Fibronectin type-III" evidence="35">
    <location>
        <begin position="690"/>
        <end position="785"/>
    </location>
</feature>
<dbReference type="FunFam" id="2.60.40.10:FF:000082">
    <property type="entry name" value="receptor-type tyrosine-protein phosphatase delta isoform X2"/>
    <property type="match status" value="1"/>
</dbReference>
<feature type="domain" description="Ig-like" evidence="34">
    <location>
        <begin position="107"/>
        <end position="189"/>
    </location>
</feature>
<dbReference type="InterPro" id="IPR003599">
    <property type="entry name" value="Ig_sub"/>
</dbReference>
<dbReference type="PANTHER" id="PTHR46957:SF11">
    <property type="entry name" value="PROTEIN-TYROSINE-PHOSPHATASE"/>
    <property type="match status" value="1"/>
</dbReference>
<evidence type="ECO:0000256" key="31">
    <source>
        <dbReference type="SAM" id="Phobius"/>
    </source>
</evidence>
<feature type="domain" description="Tyrosine-protein phosphatase" evidence="32">
    <location>
        <begin position="1173"/>
        <end position="1428"/>
    </location>
</feature>
<evidence type="ECO:0000256" key="21">
    <source>
        <dbReference type="ARBA" id="ARBA00023170"/>
    </source>
</evidence>
<keyword evidence="22" id="KW-0325">Glycoprotein</keyword>
<dbReference type="GO" id="GO:0008201">
    <property type="term" value="F:heparin binding"/>
    <property type="evidence" value="ECO:0007669"/>
    <property type="project" value="UniProtKB-KW"/>
</dbReference>
<keyword evidence="17 31" id="KW-1133">Transmembrane helix</keyword>
<evidence type="ECO:0000256" key="6">
    <source>
        <dbReference type="ARBA" id="ARBA00010504"/>
    </source>
</evidence>
<keyword evidence="24" id="KW-0393">Immunoglobulin domain</keyword>
<evidence type="ECO:0000256" key="17">
    <source>
        <dbReference type="ARBA" id="ARBA00022989"/>
    </source>
</evidence>
<dbReference type="GO" id="GO:0043204">
    <property type="term" value="C:perikaryon"/>
    <property type="evidence" value="ECO:0007669"/>
    <property type="project" value="UniProtKB-SubCell"/>
</dbReference>
<dbReference type="SMART" id="SM00404">
    <property type="entry name" value="PTPc_motif"/>
    <property type="match status" value="2"/>
</dbReference>
<dbReference type="GO" id="GO:0014069">
    <property type="term" value="C:postsynaptic density"/>
    <property type="evidence" value="ECO:0007669"/>
    <property type="project" value="UniProtKB-SubCell"/>
</dbReference>
<sequence>MGPQLKVVERTRTATMLCAASGNPDPEITWFKDFLPVDTSNNNGRIKQLRSESIGGTPIRGALQIELSEESDQGKYECVATNSAGTRYSAPANLYVRELREVRRVPPRFSIPPTNHEIMPGGSVNITCVAVGSPMPYVKWMLGAEDLTPEDDMPIGRNVLELNDVRQSANYTCVAMSTLGVIEAIAQINVKALPKPPGTPVVTESTATSITLTWDSGNPEPVSYYIIQHKPKNSEELYKEIDGVATTRYSVAGLSPYSEYEFRVVAVNNIGRGPPSEPVTTRTSEQAPSSAPRNVQARMLSSTTILVQWEEPEEPNGQIQGYRVYYTMDPSQHVNSWLKHNVADSHITTIGNLVPQKTYSVKVLAFTSVGDGPLSSDIQVITQTGVPGQPLNFKAEPESETSILLSWTPPRSDTISNYDLVYKDGEHGEEQRISIDPATSYHLQGLKPNSLYYFRLAARSPQGLGASTTEISARTMQSIPSGPPRKVEVEAVNSTSVKVSWRSPVPNKQHGQIRGYQVHYVKMENGEPRGQPMLKDIMLADAQWEYDDTTEHEMIIAGLQPETTYSLTVTAYTTKGDGARSKPRLVSTTGAVPGKPRLVISHTQMGTALIQWHPPVDTYGPLQGYRLRFGRKDMDAFMTRDFTDKDDHYTATDIHKGTSYIFRLSARNKVGFGEEMVKEILIPEDLPSGFPQNLHSESATSTSVQLTWQPPILSERNGIITKYTLQYRDINVVNQQTEIPVAPVDTIMTLSGLKPDTTYDVKIRAHTSKGPGPYSPSIQFRTLPVDQAVFAKNFHVKAVMKTSVLLSWDIPENYNSALPFKILYDDGKMAVEVDGRATQKLIINLKPETSYSFVLTNRGNSAGGLQHRVTAKTAPDVLRTQPLFIDKTNLDGMITVKLPEVPANKTIKGYYIVIVPLIKKSDGKFMKPRESPDEMELDELLKEIARKRRSIRLGREADLKPYIAAHFEVLPTEFTLGDKKQYGGFENKQLQNGQEYVVFILAVMEHSESTMYATSPYSETVVSVDLNPQPITEEEEGLIWVVGPVLAVVFIICIVIAILLYKSSKPDRKRADTDSRKNSIPNSKEIPSHHPTDPVELRRLNFQTPALSSNSVPYASLIGSVSSLSSQTTTQSLYDNNSLPRFARKGMASHPPIPILELADHIERLKANDNLKFSQEYESIDPGQQFTWEHSNLEVNKPKNRYANVIAYDHSRVLLSAIEGIPGSDYINANYIDGYRKQNAYIATQGALPETFGDFWRMMWEQRSATVVMMTKLEERSRVKCDQYWPSRGTETYGLIQVTLLDTVELATYCVRTFALYKNGSSEKREVRQFQFTAWPDHGVPEHPTPFLAFLRRVKTCNPPDAGPMVVHCSAGVGRTGCFIVIDAMLERIKHEKTVDIYGHVTLMRAQRNYMVQTEDQYIFIHDALLEAVTCGNTEVPARNLYAYIQKLTQIETGENVTGMELEFKRLASSKAHTSRFISANLPCNKFKNRLVNIMPYESTRICLQPIRGVEGSDYINASFIDGYRQQKAYVATQGPLAETTEDFWRMLWEHNSTIVVMLTKLREMGREKCHQYWPAERSARYQYFVVDPMAEYNMPQYILREFKVTDARDGQSRTVRQFQFTDWPEQGVPKSGEGFIDFIGQVHKTKEQFGQDGPISVHCSAGVGRTGVFITLSIVLERMRYEGVVDIFQTVKMLRTQRPAMVQTEDQYQFCYRAALEYLGSFDHYAT</sequence>
<dbReference type="PROSITE" id="PS50055">
    <property type="entry name" value="TYR_PHOSPHATASE_PTP"/>
    <property type="match status" value="2"/>
</dbReference>
<dbReference type="FunFam" id="2.60.40.10:FF:000068">
    <property type="entry name" value="receptor-type tyrosine-protein phosphatase delta isoform X1"/>
    <property type="match status" value="1"/>
</dbReference>
<dbReference type="PROSITE" id="PS00383">
    <property type="entry name" value="TYR_PHOSPHATASE_1"/>
    <property type="match status" value="2"/>
</dbReference>
<evidence type="ECO:0000256" key="1">
    <source>
        <dbReference type="ARBA" id="ARBA00004251"/>
    </source>
</evidence>
<keyword evidence="11 31" id="KW-0812">Transmembrane</keyword>
<dbReference type="GO" id="GO:0005886">
    <property type="term" value="C:plasma membrane"/>
    <property type="evidence" value="ECO:0007669"/>
    <property type="project" value="UniProtKB-SubCell"/>
</dbReference>
<dbReference type="Pfam" id="PF07679">
    <property type="entry name" value="I-set"/>
    <property type="match status" value="1"/>
</dbReference>
<evidence type="ECO:0000256" key="16">
    <source>
        <dbReference type="ARBA" id="ARBA00022912"/>
    </source>
</evidence>
<dbReference type="InterPro" id="IPR013098">
    <property type="entry name" value="Ig_I-set"/>
</dbReference>
<dbReference type="OrthoDB" id="10253954at2759"/>
<dbReference type="EC" id="3.1.3.48" evidence="7"/>
<feature type="compositionally biased region" description="Polar residues" evidence="30">
    <location>
        <begin position="278"/>
        <end position="292"/>
    </location>
</feature>
<dbReference type="SMART" id="SM00060">
    <property type="entry name" value="FN3"/>
    <property type="match status" value="7"/>
</dbReference>